<accession>M1DK80</accession>
<proteinExistence type="predicted"/>
<reference evidence="2" key="2">
    <citation type="submission" date="2015-06" db="UniProtKB">
        <authorList>
            <consortium name="EnsemblPlants"/>
        </authorList>
    </citation>
    <scope>IDENTIFICATION</scope>
    <source>
        <strain evidence="2">DM1-3 516 R44</strain>
    </source>
</reference>
<feature type="region of interest" description="Disordered" evidence="1">
    <location>
        <begin position="75"/>
        <end position="116"/>
    </location>
</feature>
<dbReference type="Gramene" id="PGSC0003DMT400090359">
    <property type="protein sequence ID" value="PGSC0003DMT400090359"/>
    <property type="gene ID" value="PGSC0003DMG400039930"/>
</dbReference>
<reference evidence="3" key="1">
    <citation type="journal article" date="2011" name="Nature">
        <title>Genome sequence and analysis of the tuber crop potato.</title>
        <authorList>
            <consortium name="The Potato Genome Sequencing Consortium"/>
        </authorList>
    </citation>
    <scope>NUCLEOTIDE SEQUENCE [LARGE SCALE GENOMIC DNA]</scope>
    <source>
        <strain evidence="3">cv. DM1-3 516 R44</strain>
    </source>
</reference>
<dbReference type="HOGENOM" id="CLU_144446_0_0_1"/>
<name>M1DK80_SOLTU</name>
<dbReference type="AlphaFoldDB" id="M1DK80"/>
<dbReference type="Proteomes" id="UP000011115">
    <property type="component" value="Unassembled WGS sequence"/>
</dbReference>
<protein>
    <submittedName>
        <fullName evidence="2">Uncharacterized protein</fullName>
    </submittedName>
</protein>
<keyword evidence="3" id="KW-1185">Reference proteome</keyword>
<feature type="compositionally biased region" description="Pro residues" evidence="1">
    <location>
        <begin position="82"/>
        <end position="92"/>
    </location>
</feature>
<sequence>MSYFELRDYKKKLAYTIHCDFFIKWDRLLVLVDNDNVIFDLFNMIKDENEIEVYVSHGVNEPDQAPLKLEFVPNVSDSGVDPYPPSTVPPSSDPIIDHDSSDDEVEDESRSEGDTK</sequence>
<evidence type="ECO:0000313" key="2">
    <source>
        <dbReference type="EnsemblPlants" id="PGSC0003DMT400090359"/>
    </source>
</evidence>
<evidence type="ECO:0000256" key="1">
    <source>
        <dbReference type="SAM" id="MobiDB-lite"/>
    </source>
</evidence>
<dbReference type="EnsemblPlants" id="PGSC0003DMT400090359">
    <property type="protein sequence ID" value="PGSC0003DMT400090359"/>
    <property type="gene ID" value="PGSC0003DMG400039930"/>
</dbReference>
<evidence type="ECO:0000313" key="3">
    <source>
        <dbReference type="Proteomes" id="UP000011115"/>
    </source>
</evidence>
<dbReference type="InParanoid" id="M1DK80"/>
<dbReference type="PaxDb" id="4113-PGSC0003DMT400090359"/>
<organism evidence="2 3">
    <name type="scientific">Solanum tuberosum</name>
    <name type="common">Potato</name>
    <dbReference type="NCBI Taxonomy" id="4113"/>
    <lineage>
        <taxon>Eukaryota</taxon>
        <taxon>Viridiplantae</taxon>
        <taxon>Streptophyta</taxon>
        <taxon>Embryophyta</taxon>
        <taxon>Tracheophyta</taxon>
        <taxon>Spermatophyta</taxon>
        <taxon>Magnoliopsida</taxon>
        <taxon>eudicotyledons</taxon>
        <taxon>Gunneridae</taxon>
        <taxon>Pentapetalae</taxon>
        <taxon>asterids</taxon>
        <taxon>lamiids</taxon>
        <taxon>Solanales</taxon>
        <taxon>Solanaceae</taxon>
        <taxon>Solanoideae</taxon>
        <taxon>Solaneae</taxon>
        <taxon>Solanum</taxon>
    </lineage>
</organism>